<gene>
    <name evidence="2" type="ORF">SAMN05216283_104146</name>
</gene>
<evidence type="ECO:0000313" key="3">
    <source>
        <dbReference type="Proteomes" id="UP000198964"/>
    </source>
</evidence>
<dbReference type="Pfam" id="PF03235">
    <property type="entry name" value="GmrSD_N"/>
    <property type="match status" value="1"/>
</dbReference>
<dbReference type="STRING" id="655355.SAMN05216283_104146"/>
<evidence type="ECO:0000259" key="1">
    <source>
        <dbReference type="Pfam" id="PF03235"/>
    </source>
</evidence>
<name>A0A1I2HL80_9BACT</name>
<dbReference type="EMBL" id="FONW01000004">
    <property type="protein sequence ID" value="SFF30519.1"/>
    <property type="molecule type" value="Genomic_DNA"/>
</dbReference>
<dbReference type="InterPro" id="IPR004919">
    <property type="entry name" value="GmrSD_N"/>
</dbReference>
<organism evidence="2 3">
    <name type="scientific">Sunxiuqinia elliptica</name>
    <dbReference type="NCBI Taxonomy" id="655355"/>
    <lineage>
        <taxon>Bacteria</taxon>
        <taxon>Pseudomonadati</taxon>
        <taxon>Bacteroidota</taxon>
        <taxon>Bacteroidia</taxon>
        <taxon>Marinilabiliales</taxon>
        <taxon>Prolixibacteraceae</taxon>
        <taxon>Sunxiuqinia</taxon>
    </lineage>
</organism>
<dbReference type="PANTHER" id="PTHR39639">
    <property type="entry name" value="CHROMOSOME 16, WHOLE GENOME SHOTGUN SEQUENCE"/>
    <property type="match status" value="1"/>
</dbReference>
<proteinExistence type="predicted"/>
<accession>A0A1I2HL80</accession>
<dbReference type="AlphaFoldDB" id="A0A1I2HL80"/>
<dbReference type="PANTHER" id="PTHR39639:SF1">
    <property type="entry name" value="DUF262 DOMAIN-CONTAINING PROTEIN"/>
    <property type="match status" value="1"/>
</dbReference>
<feature type="domain" description="GmrSD restriction endonucleases N-terminal" evidence="1">
    <location>
        <begin position="56"/>
        <end position="198"/>
    </location>
</feature>
<protein>
    <recommendedName>
        <fullName evidence="1">GmrSD restriction endonucleases N-terminal domain-containing protein</fullName>
    </recommendedName>
</protein>
<dbReference type="RefSeq" id="WP_093919828.1">
    <property type="nucleotide sequence ID" value="NZ_FONW01000004.1"/>
</dbReference>
<evidence type="ECO:0000313" key="2">
    <source>
        <dbReference type="EMBL" id="SFF30519.1"/>
    </source>
</evidence>
<sequence length="398" mass="47072">MNLIKGEKLDLTGYETETLVNATKDQINEKYIKGEVRIITEQARYPLTAIVGMVESEDYALNPEFQRRHRWNNIQKSKLIESFIMNVPIPPIFLYEDKFSHYEVMDGLQRMTAIYEFYKDKFELEGLDEWKELNGKRYSELPVQVKKGVDRRYLSSIILLQETAKTELEANRLKQLVFERINSGGVKLEPQETRNAIFNGDLNQLCLKLSRNTNLCKLWDIPLPDSEEVEYGIFSDELRSTPAFAKMEDVELVLRFFANRQRAELFKGTRFRDYLDFYLKHGNEYSTETLQSLESLFLDTLSFIYELFGEKAFWLYRRRNGSWNWYSRPTTAVFDILTQVASEYLPHKEKILEQALTIDSQMEEFYKNNYDSFEGRNTNASVIVVREQLFNDLFKSWL</sequence>
<reference evidence="2 3" key="1">
    <citation type="submission" date="2016-10" db="EMBL/GenBank/DDBJ databases">
        <authorList>
            <person name="de Groot N.N."/>
        </authorList>
    </citation>
    <scope>NUCLEOTIDE SEQUENCE [LARGE SCALE GENOMIC DNA]</scope>
    <source>
        <strain evidence="2 3">CGMCC 1.9156</strain>
    </source>
</reference>
<keyword evidence="3" id="KW-1185">Reference proteome</keyword>
<dbReference type="Proteomes" id="UP000198964">
    <property type="component" value="Unassembled WGS sequence"/>
</dbReference>